<organism evidence="3">
    <name type="scientific">Caenorhabditis brenneri</name>
    <name type="common">Nematode worm</name>
    <dbReference type="NCBI Taxonomy" id="135651"/>
    <lineage>
        <taxon>Eukaryota</taxon>
        <taxon>Metazoa</taxon>
        <taxon>Ecdysozoa</taxon>
        <taxon>Nematoda</taxon>
        <taxon>Chromadorea</taxon>
        <taxon>Rhabditida</taxon>
        <taxon>Rhabditina</taxon>
        <taxon>Rhabditomorpha</taxon>
        <taxon>Rhabditoidea</taxon>
        <taxon>Rhabditidae</taxon>
        <taxon>Peloderinae</taxon>
        <taxon>Caenorhabditis</taxon>
    </lineage>
</organism>
<reference evidence="3" key="1">
    <citation type="submission" date="2011-07" db="EMBL/GenBank/DDBJ databases">
        <authorList>
            <consortium name="Caenorhabditis brenneri Sequencing and Analysis Consortium"/>
            <person name="Wilson R.K."/>
        </authorList>
    </citation>
    <scope>NUCLEOTIDE SEQUENCE [LARGE SCALE GENOMIC DNA]</scope>
    <source>
        <strain evidence="3">PB2801</strain>
    </source>
</reference>
<protein>
    <submittedName>
        <fullName evidence="2">Uncharacterized protein</fullName>
    </submittedName>
</protein>
<keyword evidence="3" id="KW-1185">Reference proteome</keyword>
<dbReference type="HOGENOM" id="CLU_2778118_0_0_1"/>
<dbReference type="Proteomes" id="UP000008068">
    <property type="component" value="Unassembled WGS sequence"/>
</dbReference>
<feature type="chain" id="PRO_5003405917" evidence="1">
    <location>
        <begin position="20"/>
        <end position="69"/>
    </location>
</feature>
<keyword evidence="1" id="KW-0732">Signal</keyword>
<dbReference type="InParanoid" id="G0P6N5"/>
<sequence>MRLLFFLFFILAILSHSNAVIVSDTVLKQKDTILKVNGILSKRAFFDVPGEIQPEGVTGNPKFVKQTKG</sequence>
<dbReference type="eggNOG" id="ENOG502TJ8F">
    <property type="taxonomic scope" value="Eukaryota"/>
</dbReference>
<name>G0P6N5_CAEBE</name>
<dbReference type="OMA" id="KFVKQEQ"/>
<proteinExistence type="predicted"/>
<dbReference type="OrthoDB" id="10441591at2759"/>
<accession>G0P6N5</accession>
<feature type="signal peptide" evidence="1">
    <location>
        <begin position="1"/>
        <end position="19"/>
    </location>
</feature>
<evidence type="ECO:0000313" key="2">
    <source>
        <dbReference type="EMBL" id="EGT46526.1"/>
    </source>
</evidence>
<evidence type="ECO:0000256" key="1">
    <source>
        <dbReference type="SAM" id="SignalP"/>
    </source>
</evidence>
<gene>
    <name evidence="2" type="ORF">CAEBREN_06880</name>
</gene>
<dbReference type="EMBL" id="GL380102">
    <property type="protein sequence ID" value="EGT46526.1"/>
    <property type="molecule type" value="Genomic_DNA"/>
</dbReference>
<dbReference type="FunCoup" id="G0P6N5">
    <property type="interactions" value="1049"/>
</dbReference>
<evidence type="ECO:0000313" key="3">
    <source>
        <dbReference type="Proteomes" id="UP000008068"/>
    </source>
</evidence>
<dbReference type="AlphaFoldDB" id="G0P6N5"/>